<sequence>MADAGYLRMRGRWHRKPDGGGNLRHFTCHAPKQPIADKWRLATELGVGPVDRRVCSADMSKRLFGHKDAE</sequence>
<evidence type="ECO:0000313" key="1">
    <source>
        <dbReference type="EMBL" id="QDU56207.1"/>
    </source>
</evidence>
<evidence type="ECO:0000313" key="2">
    <source>
        <dbReference type="Proteomes" id="UP000315750"/>
    </source>
</evidence>
<proteinExistence type="predicted"/>
<gene>
    <name evidence="1" type="ORF">Pan181_24150</name>
</gene>
<keyword evidence="2" id="KW-1185">Reference proteome</keyword>
<organism evidence="1 2">
    <name type="scientific">Aeoliella mucimassa</name>
    <dbReference type="NCBI Taxonomy" id="2527972"/>
    <lineage>
        <taxon>Bacteria</taxon>
        <taxon>Pseudomonadati</taxon>
        <taxon>Planctomycetota</taxon>
        <taxon>Planctomycetia</taxon>
        <taxon>Pirellulales</taxon>
        <taxon>Lacipirellulaceae</taxon>
        <taxon>Aeoliella</taxon>
    </lineage>
</organism>
<dbReference type="Proteomes" id="UP000315750">
    <property type="component" value="Chromosome"/>
</dbReference>
<accession>A0A518ANA0</accession>
<dbReference type="EMBL" id="CP036278">
    <property type="protein sequence ID" value="QDU56207.1"/>
    <property type="molecule type" value="Genomic_DNA"/>
</dbReference>
<protein>
    <submittedName>
        <fullName evidence="1">Uncharacterized protein</fullName>
    </submittedName>
</protein>
<reference evidence="1 2" key="1">
    <citation type="submission" date="2019-02" db="EMBL/GenBank/DDBJ databases">
        <title>Deep-cultivation of Planctomycetes and their phenomic and genomic characterization uncovers novel biology.</title>
        <authorList>
            <person name="Wiegand S."/>
            <person name="Jogler M."/>
            <person name="Boedeker C."/>
            <person name="Pinto D."/>
            <person name="Vollmers J."/>
            <person name="Rivas-Marin E."/>
            <person name="Kohn T."/>
            <person name="Peeters S.H."/>
            <person name="Heuer A."/>
            <person name="Rast P."/>
            <person name="Oberbeckmann S."/>
            <person name="Bunk B."/>
            <person name="Jeske O."/>
            <person name="Meyerdierks A."/>
            <person name="Storesund J.E."/>
            <person name="Kallscheuer N."/>
            <person name="Luecker S."/>
            <person name="Lage O.M."/>
            <person name="Pohl T."/>
            <person name="Merkel B.J."/>
            <person name="Hornburger P."/>
            <person name="Mueller R.-W."/>
            <person name="Bruemmer F."/>
            <person name="Labrenz M."/>
            <person name="Spormann A.M."/>
            <person name="Op den Camp H."/>
            <person name="Overmann J."/>
            <person name="Amann R."/>
            <person name="Jetten M.S.M."/>
            <person name="Mascher T."/>
            <person name="Medema M.H."/>
            <person name="Devos D.P."/>
            <person name="Kaster A.-K."/>
            <person name="Ovreas L."/>
            <person name="Rohde M."/>
            <person name="Galperin M.Y."/>
            <person name="Jogler C."/>
        </authorList>
    </citation>
    <scope>NUCLEOTIDE SEQUENCE [LARGE SCALE GENOMIC DNA]</scope>
    <source>
        <strain evidence="1 2">Pan181</strain>
    </source>
</reference>
<dbReference type="AlphaFoldDB" id="A0A518ANA0"/>
<name>A0A518ANA0_9BACT</name>
<dbReference type="KEGG" id="amuc:Pan181_24150"/>